<evidence type="ECO:0000313" key="6">
    <source>
        <dbReference type="EMBL" id="KAB2346172.1"/>
    </source>
</evidence>
<dbReference type="PANTHER" id="PTHR43248">
    <property type="entry name" value="2-SUCCINYL-6-HYDROXY-2,4-CYCLOHEXADIENE-1-CARBOXYLATE SYNTHASE"/>
    <property type="match status" value="1"/>
</dbReference>
<evidence type="ECO:0000256" key="4">
    <source>
        <dbReference type="SAM" id="SignalP"/>
    </source>
</evidence>
<dbReference type="SUPFAM" id="SSF53474">
    <property type="entry name" value="alpha/beta-Hydrolases"/>
    <property type="match status" value="1"/>
</dbReference>
<keyword evidence="7" id="KW-1185">Reference proteome</keyword>
<dbReference type="InterPro" id="IPR051601">
    <property type="entry name" value="Serine_prot/Carboxylest_S33"/>
</dbReference>
<evidence type="ECO:0000256" key="3">
    <source>
        <dbReference type="ARBA" id="ARBA00022801"/>
    </source>
</evidence>
<organism evidence="6 7">
    <name type="scientific">Actinomadura rudentiformis</name>
    <dbReference type="NCBI Taxonomy" id="359158"/>
    <lineage>
        <taxon>Bacteria</taxon>
        <taxon>Bacillati</taxon>
        <taxon>Actinomycetota</taxon>
        <taxon>Actinomycetes</taxon>
        <taxon>Streptosporangiales</taxon>
        <taxon>Thermomonosporaceae</taxon>
        <taxon>Actinomadura</taxon>
    </lineage>
</organism>
<dbReference type="Proteomes" id="UP000468735">
    <property type="component" value="Unassembled WGS sequence"/>
</dbReference>
<comment type="caution">
    <text evidence="6">The sequence shown here is derived from an EMBL/GenBank/DDBJ whole genome shotgun (WGS) entry which is preliminary data.</text>
</comment>
<dbReference type="PANTHER" id="PTHR43248:SF29">
    <property type="entry name" value="TRIPEPTIDYL AMINOPEPTIDASE"/>
    <property type="match status" value="1"/>
</dbReference>
<gene>
    <name evidence="6" type="ORF">F8566_24640</name>
</gene>
<feature type="domain" description="AB hydrolase-1" evidence="5">
    <location>
        <begin position="82"/>
        <end position="449"/>
    </location>
</feature>
<feature type="chain" id="PRO_5026077806" evidence="4">
    <location>
        <begin position="25"/>
        <end position="481"/>
    </location>
</feature>
<reference evidence="6 7" key="1">
    <citation type="submission" date="2019-09" db="EMBL/GenBank/DDBJ databases">
        <title>Actinomadura physcomitrii sp. nov., a novel actinomycete isolated from moss [Physcomitrium sphaericum (Ludw) Fuernr].</title>
        <authorList>
            <person name="Zhuang X."/>
            <person name="Liu C."/>
        </authorList>
    </citation>
    <scope>NUCLEOTIDE SEQUENCE [LARGE SCALE GENOMIC DNA]</scope>
    <source>
        <strain evidence="6 7">HMC1</strain>
    </source>
</reference>
<name>A0A6H9YSF4_9ACTN</name>
<dbReference type="Pfam" id="PF00561">
    <property type="entry name" value="Abhydrolase_1"/>
    <property type="match status" value="1"/>
</dbReference>
<evidence type="ECO:0000313" key="7">
    <source>
        <dbReference type="Proteomes" id="UP000468735"/>
    </source>
</evidence>
<dbReference type="AlphaFoldDB" id="A0A6H9YSF4"/>
<proteinExistence type="inferred from homology"/>
<feature type="signal peptide" evidence="4">
    <location>
        <begin position="1"/>
        <end position="24"/>
    </location>
</feature>
<keyword evidence="3 6" id="KW-0378">Hydrolase</keyword>
<evidence type="ECO:0000256" key="2">
    <source>
        <dbReference type="ARBA" id="ARBA00022729"/>
    </source>
</evidence>
<dbReference type="InterPro" id="IPR000073">
    <property type="entry name" value="AB_hydrolase_1"/>
</dbReference>
<dbReference type="InterPro" id="IPR029058">
    <property type="entry name" value="AB_hydrolase_fold"/>
</dbReference>
<dbReference type="Gene3D" id="3.40.50.1820">
    <property type="entry name" value="alpha/beta hydrolase"/>
    <property type="match status" value="1"/>
</dbReference>
<keyword evidence="2 4" id="KW-0732">Signal</keyword>
<protein>
    <submittedName>
        <fullName evidence="6">Alpha/beta hydrolase</fullName>
    </submittedName>
</protein>
<dbReference type="EMBL" id="WBMT01000012">
    <property type="protein sequence ID" value="KAB2346172.1"/>
    <property type="molecule type" value="Genomic_DNA"/>
</dbReference>
<dbReference type="GO" id="GO:0016787">
    <property type="term" value="F:hydrolase activity"/>
    <property type="evidence" value="ECO:0007669"/>
    <property type="project" value="UniProtKB-KW"/>
</dbReference>
<evidence type="ECO:0000256" key="1">
    <source>
        <dbReference type="ARBA" id="ARBA00010088"/>
    </source>
</evidence>
<accession>A0A6H9YSF4</accession>
<dbReference type="OrthoDB" id="3930934at2"/>
<evidence type="ECO:0000259" key="5">
    <source>
        <dbReference type="Pfam" id="PF00561"/>
    </source>
</evidence>
<comment type="similarity">
    <text evidence="1">Belongs to the peptidase S33 family.</text>
</comment>
<sequence length="481" mass="52324">MLPRLIVAVVFNLGAVLVPWPASAGATPPIAWAPCDGDPTAQCGTLSVPVDWARPRGARLDLALVRLPATEPAARIGSLVDVPGGPGDSGVDRVLSNRGRFITSLNRRFDIVGYDARGIGRSHPVLCSAELLAQEPPPVLTSQADFDARLAYNRRLRADCRARTGPVFDHVDTRSGVHDLDAIREALGEDALTFRGRSYGTLLGEQYAESYPRRVRALVLDSVTDHSLGTRAHLEAQAANLQDSFEEFVSWCRRAPECALARRDVRAVWARLLARAQRGELRHPDDPTALLSQFFLIDLAEQGFRGPQWALLAQVLADLDNSPAPAPARSVPWAEPVPYPPVAIFCSDYDLPVRDYREYAALLHRSRAVAPDMRYGTFAVYGTAACLGSPKPVANPQHRLRVHGAATPLLLVNGLHDPATGYNAAANVARQLGDEAILLTYRGWGHIVYGRSDCVDAIVDRYLFFRTPPPPGTDCPAAEGH</sequence>